<reference evidence="5" key="1">
    <citation type="submission" date="2017-06" db="EMBL/GenBank/DDBJ databases">
        <authorList>
            <person name="Varghese N."/>
            <person name="Submissions S."/>
        </authorList>
    </citation>
    <scope>NUCLEOTIDE SEQUENCE [LARGE SCALE GENOMIC DNA]</scope>
    <source>
        <strain evidence="5">DSM 44485</strain>
    </source>
</reference>
<evidence type="ECO:0000313" key="4">
    <source>
        <dbReference type="EMBL" id="SNR99164.1"/>
    </source>
</evidence>
<dbReference type="Proteomes" id="UP000198420">
    <property type="component" value="Unassembled WGS sequence"/>
</dbReference>
<feature type="chain" id="PRO_5012692371" evidence="2">
    <location>
        <begin position="30"/>
        <end position="241"/>
    </location>
</feature>
<dbReference type="PANTHER" id="PTHR38589:SF1">
    <property type="entry name" value="BLR0621 PROTEIN"/>
    <property type="match status" value="1"/>
</dbReference>
<dbReference type="Pfam" id="PF03734">
    <property type="entry name" value="YkuD"/>
    <property type="match status" value="1"/>
</dbReference>
<protein>
    <submittedName>
        <fullName evidence="4">L,D-peptidoglycan transpeptidase YkuD, ErfK/YbiS/YcfS/YnhG family</fullName>
    </submittedName>
</protein>
<dbReference type="GO" id="GO:0016740">
    <property type="term" value="F:transferase activity"/>
    <property type="evidence" value="ECO:0007669"/>
    <property type="project" value="InterPro"/>
</dbReference>
<evidence type="ECO:0000256" key="2">
    <source>
        <dbReference type="SAM" id="SignalP"/>
    </source>
</evidence>
<dbReference type="AlphaFoldDB" id="A0A239AVV9"/>
<proteinExistence type="predicted"/>
<name>A0A239AVV9_9ACTN</name>
<evidence type="ECO:0000259" key="3">
    <source>
        <dbReference type="Pfam" id="PF03734"/>
    </source>
</evidence>
<organism evidence="4 5">
    <name type="scientific">Actinomadura mexicana</name>
    <dbReference type="NCBI Taxonomy" id="134959"/>
    <lineage>
        <taxon>Bacteria</taxon>
        <taxon>Bacillati</taxon>
        <taxon>Actinomycetota</taxon>
        <taxon>Actinomycetes</taxon>
        <taxon>Streptosporangiales</taxon>
        <taxon>Thermomonosporaceae</taxon>
        <taxon>Actinomadura</taxon>
    </lineage>
</organism>
<dbReference type="InterPro" id="IPR005490">
    <property type="entry name" value="LD_TPept_cat_dom"/>
</dbReference>
<dbReference type="EMBL" id="FZNP01000009">
    <property type="protein sequence ID" value="SNR99164.1"/>
    <property type="molecule type" value="Genomic_DNA"/>
</dbReference>
<keyword evidence="5" id="KW-1185">Reference proteome</keyword>
<keyword evidence="2" id="KW-0732">Signal</keyword>
<gene>
    <name evidence="4" type="ORF">SAMN06265355_109210</name>
</gene>
<evidence type="ECO:0000256" key="1">
    <source>
        <dbReference type="SAM" id="MobiDB-lite"/>
    </source>
</evidence>
<feature type="domain" description="L,D-TPase catalytic" evidence="3">
    <location>
        <begin position="82"/>
        <end position="230"/>
    </location>
</feature>
<evidence type="ECO:0000313" key="5">
    <source>
        <dbReference type="Proteomes" id="UP000198420"/>
    </source>
</evidence>
<sequence length="241" mass="25958">MRSGAMRVTVLSSVAVLVTASSPALQAFAQEKAEAPCRALGQGKTRYGAGAARHVVFAVAARYGTTEVVVTECVRTGRSWTAVLTAPGHVGRNGYAEPGAKREGDGRSPTGSYSLTEAFGEGNPGSRLPYRRLRESGDCWGSTIGDRRYNRYYRGACLPADEDLSQIMENGPYRQAVVINYNRPPDSPVVQGNGSAIFMHVGAGRTAGCVSMARPVLESVLRTLRPRDRIMMGTSRALFRR</sequence>
<feature type="region of interest" description="Disordered" evidence="1">
    <location>
        <begin position="92"/>
        <end position="127"/>
    </location>
</feature>
<accession>A0A239AVV9</accession>
<dbReference type="PANTHER" id="PTHR38589">
    <property type="entry name" value="BLR0621 PROTEIN"/>
    <property type="match status" value="1"/>
</dbReference>
<feature type="signal peptide" evidence="2">
    <location>
        <begin position="1"/>
        <end position="29"/>
    </location>
</feature>